<sequence length="254" mass="26665">MSWAARRRFFILLILGSILAAFLAVIAIATLYRAPSCSDGIQNQGEAGIDCGGSCARLCIAQVVPPTVLFTKAFPTGTGRTVIIAAVENKNTGAAAKNVPYNVILYGEGQTLIQRVSGTLDLPPGVTQAVFIPGIVSGKQTAVNAFLTIDPALPDWFIMTTDPRTMPTVSNTMQSGSADMPRIDATLLNTSVTKLTNVQVVVIVRNTKKDIIAASGTIVPAIPAQGMAIATFTWNGAFKDVPASIEVVPVIPLP</sequence>
<proteinExistence type="predicted"/>
<reference evidence="1 2" key="1">
    <citation type="journal article" date="2016" name="Nat. Commun.">
        <title>Thousands of microbial genomes shed light on interconnected biogeochemical processes in an aquifer system.</title>
        <authorList>
            <person name="Anantharaman K."/>
            <person name="Brown C.T."/>
            <person name="Hug L.A."/>
            <person name="Sharon I."/>
            <person name="Castelle C.J."/>
            <person name="Probst A.J."/>
            <person name="Thomas B.C."/>
            <person name="Singh A."/>
            <person name="Wilkins M.J."/>
            <person name="Karaoz U."/>
            <person name="Brodie E.L."/>
            <person name="Williams K.H."/>
            <person name="Hubbard S.S."/>
            <person name="Banfield J.F."/>
        </authorList>
    </citation>
    <scope>NUCLEOTIDE SEQUENCE [LARGE SCALE GENOMIC DNA]</scope>
</reference>
<evidence type="ECO:0000313" key="1">
    <source>
        <dbReference type="EMBL" id="OGG65082.1"/>
    </source>
</evidence>
<dbReference type="Proteomes" id="UP000177232">
    <property type="component" value="Unassembled WGS sequence"/>
</dbReference>
<dbReference type="AlphaFoldDB" id="A0A1F6DVN0"/>
<dbReference type="EMBL" id="MFLJ01000001">
    <property type="protein sequence ID" value="OGG65082.1"/>
    <property type="molecule type" value="Genomic_DNA"/>
</dbReference>
<evidence type="ECO:0000313" key="2">
    <source>
        <dbReference type="Proteomes" id="UP000177232"/>
    </source>
</evidence>
<organism evidence="1 2">
    <name type="scientific">Candidatus Kaiserbacteria bacterium RIFCSPHIGHO2_02_FULL_55_17</name>
    <dbReference type="NCBI Taxonomy" id="1798496"/>
    <lineage>
        <taxon>Bacteria</taxon>
        <taxon>Candidatus Kaiseribacteriota</taxon>
    </lineage>
</organism>
<accession>A0A1F6DVN0</accession>
<dbReference type="STRING" id="1798496.A3C94_02305"/>
<comment type="caution">
    <text evidence="1">The sequence shown here is derived from an EMBL/GenBank/DDBJ whole genome shotgun (WGS) entry which is preliminary data.</text>
</comment>
<gene>
    <name evidence="1" type="ORF">A3C94_02305</name>
</gene>
<name>A0A1F6DVN0_9BACT</name>
<protein>
    <submittedName>
        <fullName evidence="1">Uncharacterized protein</fullName>
    </submittedName>
</protein>